<dbReference type="Proteomes" id="UP000001876">
    <property type="component" value="Unassembled WGS sequence"/>
</dbReference>
<dbReference type="eggNOG" id="ENOG502RZSC">
    <property type="taxonomic scope" value="Eukaryota"/>
</dbReference>
<keyword evidence="6" id="KW-1185">Reference proteome</keyword>
<evidence type="ECO:0000256" key="4">
    <source>
        <dbReference type="SAM" id="MobiDB-lite"/>
    </source>
</evidence>
<dbReference type="InterPro" id="IPR038052">
    <property type="entry name" value="Chaperonin_RbcX_sf"/>
</dbReference>
<dbReference type="GO" id="GO:0044183">
    <property type="term" value="F:protein folding chaperone"/>
    <property type="evidence" value="ECO:0007669"/>
    <property type="project" value="InterPro"/>
</dbReference>
<keyword evidence="3" id="KW-0120">Carbon dioxide fixation</keyword>
<accession>C1N3U6</accession>
<dbReference type="EMBL" id="GG663746">
    <property type="protein sequence ID" value="EEH53496.1"/>
    <property type="molecule type" value="Genomic_DNA"/>
</dbReference>
<dbReference type="OMA" id="TMVAVRI"/>
<keyword evidence="2" id="KW-0143">Chaperone</keyword>
<evidence type="ECO:0000313" key="6">
    <source>
        <dbReference type="Proteomes" id="UP000001876"/>
    </source>
</evidence>
<dbReference type="GO" id="GO:0015977">
    <property type="term" value="P:carbon fixation"/>
    <property type="evidence" value="ECO:0007669"/>
    <property type="project" value="UniProtKB-KW"/>
</dbReference>
<dbReference type="KEGG" id="mpp:MICPUCDRAFT_52302"/>
<protein>
    <submittedName>
        <fullName evidence="5">Predicted protein</fullName>
    </submittedName>
</protein>
<evidence type="ECO:0000256" key="1">
    <source>
        <dbReference type="ARBA" id="ARBA00022531"/>
    </source>
</evidence>
<feature type="region of interest" description="Disordered" evidence="4">
    <location>
        <begin position="37"/>
        <end position="86"/>
    </location>
</feature>
<dbReference type="GO" id="GO:0110102">
    <property type="term" value="P:ribulose bisphosphate carboxylase complex assembly"/>
    <property type="evidence" value="ECO:0007669"/>
    <property type="project" value="InterPro"/>
</dbReference>
<organism evidence="6">
    <name type="scientific">Micromonas pusilla (strain CCMP1545)</name>
    <name type="common">Picoplanktonic green alga</name>
    <dbReference type="NCBI Taxonomy" id="564608"/>
    <lineage>
        <taxon>Eukaryota</taxon>
        <taxon>Viridiplantae</taxon>
        <taxon>Chlorophyta</taxon>
        <taxon>Mamiellophyceae</taxon>
        <taxon>Mamiellales</taxon>
        <taxon>Mamiellaceae</taxon>
        <taxon>Micromonas</taxon>
    </lineage>
</organism>
<dbReference type="RefSeq" id="XP_003062677.1">
    <property type="nucleotide sequence ID" value="XM_003062631.1"/>
</dbReference>
<dbReference type="STRING" id="564608.C1N3U6"/>
<proteinExistence type="predicted"/>
<dbReference type="GeneID" id="9687875"/>
<dbReference type="PANTHER" id="PTHR33791:SF1">
    <property type="entry name" value="RUBISCO CHAPERONE RBCX"/>
    <property type="match status" value="1"/>
</dbReference>
<dbReference type="GO" id="GO:0015979">
    <property type="term" value="P:photosynthesis"/>
    <property type="evidence" value="ECO:0007669"/>
    <property type="project" value="UniProtKB-KW"/>
</dbReference>
<dbReference type="InterPro" id="IPR003435">
    <property type="entry name" value="Chaperonin_RcbX"/>
</dbReference>
<dbReference type="SUPFAM" id="SSF158615">
    <property type="entry name" value="RbcX-like"/>
    <property type="match status" value="1"/>
</dbReference>
<evidence type="ECO:0000256" key="2">
    <source>
        <dbReference type="ARBA" id="ARBA00023186"/>
    </source>
</evidence>
<dbReference type="PANTHER" id="PTHR33791">
    <property type="entry name" value="CHAPERONIN-LIKE RBCX PROTEIN 1, CHLOROPLASTIC"/>
    <property type="match status" value="1"/>
</dbReference>
<dbReference type="AlphaFoldDB" id="C1N3U6"/>
<gene>
    <name evidence="5" type="ORF">MICPUCDRAFT_52302</name>
</gene>
<evidence type="ECO:0000256" key="3">
    <source>
        <dbReference type="ARBA" id="ARBA00023300"/>
    </source>
</evidence>
<evidence type="ECO:0000313" key="5">
    <source>
        <dbReference type="EMBL" id="EEH53496.1"/>
    </source>
</evidence>
<dbReference type="Gene3D" id="1.10.1200.210">
    <property type="entry name" value="Chaperonin-like RbcX"/>
    <property type="match status" value="1"/>
</dbReference>
<keyword evidence="1" id="KW-0602">Photosynthesis</keyword>
<dbReference type="Pfam" id="PF02341">
    <property type="entry name" value="RbcX"/>
    <property type="match status" value="1"/>
</dbReference>
<sequence>MFASIAINVVVPAASSRASARGATRARPVAPLASSLASKNPLSERTGASLGDRRAFARRRASSLRARAGDDREGSVGGGTGDNGRMHVPTDAFGGMSPEYKAASALKSLFTMVAVRIVMAQEAGYDNEGGAMTPTYKGLQDYLQENPLRDGNKWLEALMRHEDNNMRLTALRVLEVRKAYAEGQFDFKGMSSLAVEELTTENDKLMADYVKDSMSLPSTEGMGMDGA</sequence>
<dbReference type="OrthoDB" id="513226at2759"/>
<name>C1N3U6_MICPC</name>
<reference evidence="5 6" key="1">
    <citation type="journal article" date="2009" name="Science">
        <title>Green evolution and dynamic adaptations revealed by genomes of the marine picoeukaryotes Micromonas.</title>
        <authorList>
            <person name="Worden A.Z."/>
            <person name="Lee J.H."/>
            <person name="Mock T."/>
            <person name="Rouze P."/>
            <person name="Simmons M.P."/>
            <person name="Aerts A.L."/>
            <person name="Allen A.E."/>
            <person name="Cuvelier M.L."/>
            <person name="Derelle E."/>
            <person name="Everett M.V."/>
            <person name="Foulon E."/>
            <person name="Grimwood J."/>
            <person name="Gundlach H."/>
            <person name="Henrissat B."/>
            <person name="Napoli C."/>
            <person name="McDonald S.M."/>
            <person name="Parker M.S."/>
            <person name="Rombauts S."/>
            <person name="Salamov A."/>
            <person name="Von Dassow P."/>
            <person name="Badger J.H."/>
            <person name="Coutinho P.M."/>
            <person name="Demir E."/>
            <person name="Dubchak I."/>
            <person name="Gentemann C."/>
            <person name="Eikrem W."/>
            <person name="Gready J.E."/>
            <person name="John U."/>
            <person name="Lanier W."/>
            <person name="Lindquist E.A."/>
            <person name="Lucas S."/>
            <person name="Mayer K.F."/>
            <person name="Moreau H."/>
            <person name="Not F."/>
            <person name="Otillar R."/>
            <person name="Panaud O."/>
            <person name="Pangilinan J."/>
            <person name="Paulsen I."/>
            <person name="Piegu B."/>
            <person name="Poliakov A."/>
            <person name="Robbens S."/>
            <person name="Schmutz J."/>
            <person name="Toulza E."/>
            <person name="Wyss T."/>
            <person name="Zelensky A."/>
            <person name="Zhou K."/>
            <person name="Armbrust E.V."/>
            <person name="Bhattacharya D."/>
            <person name="Goodenough U.W."/>
            <person name="Van de Peer Y."/>
            <person name="Grigoriev I.V."/>
        </authorList>
    </citation>
    <scope>NUCLEOTIDE SEQUENCE [LARGE SCALE GENOMIC DNA]</scope>
    <source>
        <strain evidence="5 6">CCMP1545</strain>
    </source>
</reference>